<evidence type="ECO:0000256" key="1">
    <source>
        <dbReference type="ARBA" id="ARBA00023002"/>
    </source>
</evidence>
<dbReference type="Proteomes" id="UP000250321">
    <property type="component" value="Unassembled WGS sequence"/>
</dbReference>
<protein>
    <submittedName>
        <fullName evidence="3">Respiratory burst oxidase homolog protein F-like</fullName>
    </submittedName>
</protein>
<dbReference type="Pfam" id="PF08030">
    <property type="entry name" value="NAD_binding_6"/>
    <property type="match status" value="1"/>
</dbReference>
<dbReference type="STRING" id="2094558.A0A314Z7K8"/>
<dbReference type="AlphaFoldDB" id="A0A314Z7K8"/>
<dbReference type="PANTHER" id="PTHR11972">
    <property type="entry name" value="NADPH OXIDASE"/>
    <property type="match status" value="1"/>
</dbReference>
<dbReference type="GO" id="GO:0016174">
    <property type="term" value="F:NAD(P)H oxidase H2O2-forming activity"/>
    <property type="evidence" value="ECO:0007669"/>
    <property type="project" value="TreeGrafter"/>
</dbReference>
<dbReference type="InterPro" id="IPR039261">
    <property type="entry name" value="FNR_nucleotide-bd"/>
</dbReference>
<evidence type="ECO:0000313" key="4">
    <source>
        <dbReference type="Proteomes" id="UP000250321"/>
    </source>
</evidence>
<evidence type="ECO:0000313" key="3">
    <source>
        <dbReference type="EMBL" id="PQQ14047.1"/>
    </source>
</evidence>
<reference evidence="3 4" key="1">
    <citation type="submission" date="2018-02" db="EMBL/GenBank/DDBJ databases">
        <title>Draft genome of wild Prunus yedoensis var. nudiflora.</title>
        <authorList>
            <person name="Baek S."/>
            <person name="Kim J.-H."/>
            <person name="Choi K."/>
            <person name="Kim G.-B."/>
            <person name="Cho A."/>
            <person name="Jang H."/>
            <person name="Shin C.-H."/>
            <person name="Yu H.-J."/>
            <person name="Mun J.-H."/>
        </authorList>
    </citation>
    <scope>NUCLEOTIDE SEQUENCE [LARGE SCALE GENOMIC DNA]</scope>
    <source>
        <strain evidence="4">cv. Jeju island</strain>
        <tissue evidence="3">Leaf</tissue>
    </source>
</reference>
<gene>
    <name evidence="3" type="ORF">Pyn_37773</name>
</gene>
<dbReference type="OrthoDB" id="167398at2759"/>
<proteinExistence type="predicted"/>
<organism evidence="3 4">
    <name type="scientific">Prunus yedoensis var. nudiflora</name>
    <dbReference type="NCBI Taxonomy" id="2094558"/>
    <lineage>
        <taxon>Eukaryota</taxon>
        <taxon>Viridiplantae</taxon>
        <taxon>Streptophyta</taxon>
        <taxon>Embryophyta</taxon>
        <taxon>Tracheophyta</taxon>
        <taxon>Spermatophyta</taxon>
        <taxon>Magnoliopsida</taxon>
        <taxon>eudicotyledons</taxon>
        <taxon>Gunneridae</taxon>
        <taxon>Pentapetalae</taxon>
        <taxon>rosids</taxon>
        <taxon>fabids</taxon>
        <taxon>Rosales</taxon>
        <taxon>Rosaceae</taxon>
        <taxon>Amygdaloideae</taxon>
        <taxon>Amygdaleae</taxon>
        <taxon>Prunus</taxon>
    </lineage>
</organism>
<accession>A0A314Z7K8</accession>
<dbReference type="PANTHER" id="PTHR11972:SF127">
    <property type="entry name" value="RESPIRATORY BURST OXIDASE HOMOLOG PROTEIN A-LIKE"/>
    <property type="match status" value="1"/>
</dbReference>
<keyword evidence="4" id="KW-1185">Reference proteome</keyword>
<name>A0A314Z7K8_PRUYE</name>
<sequence>MHNFLNCVYQEGDARSVLVSAIQALHHAKNGIDFVSRTPVRTHFARPNWISIFSKLARRHREAWIGVF</sequence>
<evidence type="ECO:0000259" key="2">
    <source>
        <dbReference type="Pfam" id="PF08030"/>
    </source>
</evidence>
<feature type="domain" description="Ferric reductase NAD binding" evidence="2">
    <location>
        <begin position="1"/>
        <end position="68"/>
    </location>
</feature>
<dbReference type="Gene3D" id="3.40.50.80">
    <property type="entry name" value="Nucleotide-binding domain of ferredoxin-NADP reductase (FNR) module"/>
    <property type="match status" value="1"/>
</dbReference>
<dbReference type="EMBL" id="PJQY01000276">
    <property type="protein sequence ID" value="PQQ14047.1"/>
    <property type="molecule type" value="Genomic_DNA"/>
</dbReference>
<comment type="caution">
    <text evidence="3">The sequence shown here is derived from an EMBL/GenBank/DDBJ whole genome shotgun (WGS) entry which is preliminary data.</text>
</comment>
<dbReference type="InterPro" id="IPR050369">
    <property type="entry name" value="RBOH/FRE"/>
</dbReference>
<dbReference type="InterPro" id="IPR013121">
    <property type="entry name" value="Fe_red_NAD-bd_6"/>
</dbReference>
<dbReference type="GO" id="GO:0005886">
    <property type="term" value="C:plasma membrane"/>
    <property type="evidence" value="ECO:0007669"/>
    <property type="project" value="TreeGrafter"/>
</dbReference>
<keyword evidence="1" id="KW-0560">Oxidoreductase</keyword>